<dbReference type="PANTHER" id="PTHR42928">
    <property type="entry name" value="TRICARBOXYLATE-BINDING PROTEIN"/>
    <property type="match status" value="1"/>
</dbReference>
<comment type="caution">
    <text evidence="3">The sequence shown here is derived from an EMBL/GenBank/DDBJ whole genome shotgun (WGS) entry which is preliminary data.</text>
</comment>
<dbReference type="CDD" id="cd07012">
    <property type="entry name" value="PBP2_Bug_TTT"/>
    <property type="match status" value="1"/>
</dbReference>
<feature type="chain" id="PRO_5046164277" evidence="2">
    <location>
        <begin position="33"/>
        <end position="345"/>
    </location>
</feature>
<dbReference type="InterPro" id="IPR005064">
    <property type="entry name" value="BUG"/>
</dbReference>
<dbReference type="EMBL" id="JBHSPA010000056">
    <property type="protein sequence ID" value="MFC5830662.1"/>
    <property type="molecule type" value="Genomic_DNA"/>
</dbReference>
<dbReference type="Proteomes" id="UP001596058">
    <property type="component" value="Unassembled WGS sequence"/>
</dbReference>
<reference evidence="4" key="1">
    <citation type="journal article" date="2019" name="Int. J. Syst. Evol. Microbiol.">
        <title>The Global Catalogue of Microorganisms (GCM) 10K type strain sequencing project: providing services to taxonomists for standard genome sequencing and annotation.</title>
        <authorList>
            <consortium name="The Broad Institute Genomics Platform"/>
            <consortium name="The Broad Institute Genome Sequencing Center for Infectious Disease"/>
            <person name="Wu L."/>
            <person name="Ma J."/>
        </authorList>
    </citation>
    <scope>NUCLEOTIDE SEQUENCE [LARGE SCALE GENOMIC DNA]</scope>
    <source>
        <strain evidence="4">CCUG 53903</strain>
    </source>
</reference>
<proteinExistence type="inferred from homology"/>
<gene>
    <name evidence="3" type="ORF">ACFPZ3_42995</name>
</gene>
<dbReference type="PANTHER" id="PTHR42928:SF5">
    <property type="entry name" value="BLR1237 PROTEIN"/>
    <property type="match status" value="1"/>
</dbReference>
<comment type="similarity">
    <text evidence="1">Belongs to the UPF0065 (bug) family.</text>
</comment>
<evidence type="ECO:0000256" key="2">
    <source>
        <dbReference type="SAM" id="SignalP"/>
    </source>
</evidence>
<sequence>MSSTRAQTPTLSRRTALLSVSGLILLAGCAGVQGGVQDGGQAAGKGFPSKAIQFTVPFPPGGSSDAIGRAVAKGMADPIGKPVVVVNKPGAAGALGAQEVRSMTADGYNLVMLASSLFTVTPLAIPDGTAPALEDFTIIKGLTVEPIVLFARADGPYQSIKDVLALKGSGKRVTYSTTGAGTTSQFAQKLLLGSLKVNASEVPFEGGAPAVAAVLGEQVDLGANHPKEVIEQVKAGNLRILGIFSPERSSLLPDVPTLKESGVDIVVEQRRFLGAPKGLADDVLTKLRAAVDDAQRDPAYGTFLTGNYIDRNEIDAATMANDLAAAKRTYAAQIGTFGVDFSKGQ</sequence>
<dbReference type="Pfam" id="PF03401">
    <property type="entry name" value="TctC"/>
    <property type="match status" value="1"/>
</dbReference>
<dbReference type="Gene3D" id="3.40.190.10">
    <property type="entry name" value="Periplasmic binding protein-like II"/>
    <property type="match status" value="1"/>
</dbReference>
<organism evidence="3 4">
    <name type="scientific">Nonomuraea insulae</name>
    <dbReference type="NCBI Taxonomy" id="1616787"/>
    <lineage>
        <taxon>Bacteria</taxon>
        <taxon>Bacillati</taxon>
        <taxon>Actinomycetota</taxon>
        <taxon>Actinomycetes</taxon>
        <taxon>Streptosporangiales</taxon>
        <taxon>Streptosporangiaceae</taxon>
        <taxon>Nonomuraea</taxon>
    </lineage>
</organism>
<dbReference type="PROSITE" id="PS51257">
    <property type="entry name" value="PROKAR_LIPOPROTEIN"/>
    <property type="match status" value="1"/>
</dbReference>
<evidence type="ECO:0000256" key="1">
    <source>
        <dbReference type="ARBA" id="ARBA00006987"/>
    </source>
</evidence>
<dbReference type="Gene3D" id="3.40.190.150">
    <property type="entry name" value="Bordetella uptake gene, domain 1"/>
    <property type="match status" value="1"/>
</dbReference>
<name>A0ABW1CZK2_9ACTN</name>
<evidence type="ECO:0000313" key="4">
    <source>
        <dbReference type="Proteomes" id="UP001596058"/>
    </source>
</evidence>
<protein>
    <submittedName>
        <fullName evidence="3">Tripartite tricarboxylate transporter substrate binding protein</fullName>
    </submittedName>
</protein>
<keyword evidence="2" id="KW-0732">Signal</keyword>
<dbReference type="SUPFAM" id="SSF53850">
    <property type="entry name" value="Periplasmic binding protein-like II"/>
    <property type="match status" value="1"/>
</dbReference>
<accession>A0ABW1CZK2</accession>
<evidence type="ECO:0000313" key="3">
    <source>
        <dbReference type="EMBL" id="MFC5830662.1"/>
    </source>
</evidence>
<feature type="signal peptide" evidence="2">
    <location>
        <begin position="1"/>
        <end position="32"/>
    </location>
</feature>
<dbReference type="InterPro" id="IPR042100">
    <property type="entry name" value="Bug_dom1"/>
</dbReference>
<keyword evidence="4" id="KW-1185">Reference proteome</keyword>
<dbReference type="PIRSF" id="PIRSF017082">
    <property type="entry name" value="YflP"/>
    <property type="match status" value="1"/>
</dbReference>
<dbReference type="RefSeq" id="WP_379520146.1">
    <property type="nucleotide sequence ID" value="NZ_JBHSPA010000056.1"/>
</dbReference>